<feature type="transmembrane region" description="Helical" evidence="6">
    <location>
        <begin position="78"/>
        <end position="103"/>
    </location>
</feature>
<dbReference type="InterPro" id="IPR011701">
    <property type="entry name" value="MFS"/>
</dbReference>
<dbReference type="PANTHER" id="PTHR23514:SF16">
    <property type="entry name" value="TRANSPORTER, PUTATIVE (AFU_ORTHOLOGUE AFUA_2G17270)-RELATED"/>
    <property type="match status" value="1"/>
</dbReference>
<evidence type="ECO:0000259" key="7">
    <source>
        <dbReference type="PROSITE" id="PS50850"/>
    </source>
</evidence>
<dbReference type="InterPro" id="IPR051788">
    <property type="entry name" value="MFS_Transporter"/>
</dbReference>
<dbReference type="InterPro" id="IPR036259">
    <property type="entry name" value="MFS_trans_sf"/>
</dbReference>
<sequence length="495" mass="53016">MSTTTTTTAAAATFKAFNEPPDASQEIHQCSSRRHPASPDAQQQEQVKTVFEFEEQDPQHAFEGHQHHNSERKNLFKLFTAAFSFFVAGVNDGSLGALIPHVIRDYKITTAVVSAVYAANFVGWLAAALSCTPLRVWIGKRSSDATSSRGWVMLLGCGLQVLGNGVRCGARGRNGNGIGFAGFVVSFGLTSWGQGLLDTEANGYVASLKTGGGEGGEQKEKLNRWLGGIHAAYMAGCLVAPFAASGIAEVGKTKWYLFYFVPLGLGIVNLVMVAVAFWEDIAARIGSGGADAATQEDKKSASALLKETLTTPSVWLLSLFFFFYLGTAVTAGGWVVEYLVDVRNGQLPQMGYVPAGFSGGCLLGRLFLPEITHRWGERRMIFIYCILALGFQLLFWLVPNIIAASVAISFLGFFIGPFFATGISVGSKIFPAHISPTAISFVFVFAQTGGSLFPVITGILGSRVGVSALQPMLVGLIAATAISWLFVPRAQHKQE</sequence>
<keyword evidence="4 6" id="KW-0472">Membrane</keyword>
<name>A0AAV9HL40_9PEZI</name>
<evidence type="ECO:0000256" key="4">
    <source>
        <dbReference type="ARBA" id="ARBA00023136"/>
    </source>
</evidence>
<keyword evidence="3 6" id="KW-1133">Transmembrane helix</keyword>
<feature type="region of interest" description="Disordered" evidence="5">
    <location>
        <begin position="1"/>
        <end position="43"/>
    </location>
</feature>
<feature type="transmembrane region" description="Helical" evidence="6">
    <location>
        <begin position="314"/>
        <end position="336"/>
    </location>
</feature>
<feature type="transmembrane region" description="Helical" evidence="6">
    <location>
        <begin position="468"/>
        <end position="487"/>
    </location>
</feature>
<evidence type="ECO:0000256" key="3">
    <source>
        <dbReference type="ARBA" id="ARBA00022989"/>
    </source>
</evidence>
<feature type="transmembrane region" description="Helical" evidence="6">
    <location>
        <begin position="256"/>
        <end position="278"/>
    </location>
</feature>
<comment type="caution">
    <text evidence="8">The sequence shown here is derived from an EMBL/GenBank/DDBJ whole genome shotgun (WGS) entry which is preliminary data.</text>
</comment>
<feature type="domain" description="Major facilitator superfamily (MFS) profile" evidence="7">
    <location>
        <begin position="77"/>
        <end position="491"/>
    </location>
</feature>
<feature type="transmembrane region" description="Helical" evidence="6">
    <location>
        <begin position="115"/>
        <end position="138"/>
    </location>
</feature>
<reference evidence="8" key="1">
    <citation type="journal article" date="2023" name="Mol. Phylogenet. Evol.">
        <title>Genome-scale phylogeny and comparative genomics of the fungal order Sordariales.</title>
        <authorList>
            <person name="Hensen N."/>
            <person name="Bonometti L."/>
            <person name="Westerberg I."/>
            <person name="Brannstrom I.O."/>
            <person name="Guillou S."/>
            <person name="Cros-Aarteil S."/>
            <person name="Calhoun S."/>
            <person name="Haridas S."/>
            <person name="Kuo A."/>
            <person name="Mondo S."/>
            <person name="Pangilinan J."/>
            <person name="Riley R."/>
            <person name="LaButti K."/>
            <person name="Andreopoulos B."/>
            <person name="Lipzen A."/>
            <person name="Chen C."/>
            <person name="Yan M."/>
            <person name="Daum C."/>
            <person name="Ng V."/>
            <person name="Clum A."/>
            <person name="Steindorff A."/>
            <person name="Ohm R.A."/>
            <person name="Martin F."/>
            <person name="Silar P."/>
            <person name="Natvig D.O."/>
            <person name="Lalanne C."/>
            <person name="Gautier V."/>
            <person name="Ament-Velasquez S.L."/>
            <person name="Kruys A."/>
            <person name="Hutchinson M.I."/>
            <person name="Powell A.J."/>
            <person name="Barry K."/>
            <person name="Miller A.N."/>
            <person name="Grigoriev I.V."/>
            <person name="Debuchy R."/>
            <person name="Gladieux P."/>
            <person name="Hiltunen Thoren M."/>
            <person name="Johannesson H."/>
        </authorList>
    </citation>
    <scope>NUCLEOTIDE SEQUENCE</scope>
    <source>
        <strain evidence="8">PSN324</strain>
    </source>
</reference>
<dbReference type="AlphaFoldDB" id="A0AAV9HL40"/>
<protein>
    <submittedName>
        <fullName evidence="8">Major facilitator superfamily domain-containing protein</fullName>
    </submittedName>
</protein>
<evidence type="ECO:0000256" key="1">
    <source>
        <dbReference type="ARBA" id="ARBA00004141"/>
    </source>
</evidence>
<evidence type="ECO:0000313" key="8">
    <source>
        <dbReference type="EMBL" id="KAK4461322.1"/>
    </source>
</evidence>
<evidence type="ECO:0000313" key="9">
    <source>
        <dbReference type="Proteomes" id="UP001321749"/>
    </source>
</evidence>
<dbReference type="SUPFAM" id="SSF103473">
    <property type="entry name" value="MFS general substrate transporter"/>
    <property type="match status" value="1"/>
</dbReference>
<feature type="transmembrane region" description="Helical" evidence="6">
    <location>
        <begin position="225"/>
        <end position="244"/>
    </location>
</feature>
<feature type="transmembrane region" description="Helical" evidence="6">
    <location>
        <begin position="438"/>
        <end position="462"/>
    </location>
</feature>
<dbReference type="PANTHER" id="PTHR23514">
    <property type="entry name" value="BYPASS OF STOP CODON PROTEIN 6"/>
    <property type="match status" value="1"/>
</dbReference>
<accession>A0AAV9HL40</accession>
<feature type="compositionally biased region" description="Low complexity" evidence="5">
    <location>
        <begin position="1"/>
        <end position="13"/>
    </location>
</feature>
<reference evidence="8" key="2">
    <citation type="submission" date="2023-06" db="EMBL/GenBank/DDBJ databases">
        <authorList>
            <consortium name="Lawrence Berkeley National Laboratory"/>
            <person name="Mondo S.J."/>
            <person name="Hensen N."/>
            <person name="Bonometti L."/>
            <person name="Westerberg I."/>
            <person name="Brannstrom I.O."/>
            <person name="Guillou S."/>
            <person name="Cros-Aarteil S."/>
            <person name="Calhoun S."/>
            <person name="Haridas S."/>
            <person name="Kuo A."/>
            <person name="Pangilinan J."/>
            <person name="Riley R."/>
            <person name="Labutti K."/>
            <person name="Andreopoulos B."/>
            <person name="Lipzen A."/>
            <person name="Chen C."/>
            <person name="Yanf M."/>
            <person name="Daum C."/>
            <person name="Ng V."/>
            <person name="Clum A."/>
            <person name="Steindorff A."/>
            <person name="Ohm R."/>
            <person name="Martin F."/>
            <person name="Silar P."/>
            <person name="Natvig D."/>
            <person name="Lalanne C."/>
            <person name="Gautier V."/>
            <person name="Ament-Velasquez S.L."/>
            <person name="Kruys A."/>
            <person name="Hutchinson M.I."/>
            <person name="Powell A.J."/>
            <person name="Barry K."/>
            <person name="Miller A.N."/>
            <person name="Grigoriev I.V."/>
            <person name="Debuchy R."/>
            <person name="Gladieux P."/>
            <person name="Thoren M.H."/>
            <person name="Johannesson H."/>
        </authorList>
    </citation>
    <scope>NUCLEOTIDE SEQUENCE</scope>
    <source>
        <strain evidence="8">PSN324</strain>
    </source>
</reference>
<organism evidence="8 9">
    <name type="scientific">Cladorrhinum samala</name>
    <dbReference type="NCBI Taxonomy" id="585594"/>
    <lineage>
        <taxon>Eukaryota</taxon>
        <taxon>Fungi</taxon>
        <taxon>Dikarya</taxon>
        <taxon>Ascomycota</taxon>
        <taxon>Pezizomycotina</taxon>
        <taxon>Sordariomycetes</taxon>
        <taxon>Sordariomycetidae</taxon>
        <taxon>Sordariales</taxon>
        <taxon>Podosporaceae</taxon>
        <taxon>Cladorrhinum</taxon>
    </lineage>
</organism>
<dbReference type="PROSITE" id="PS50850">
    <property type="entry name" value="MFS"/>
    <property type="match status" value="1"/>
</dbReference>
<evidence type="ECO:0000256" key="6">
    <source>
        <dbReference type="SAM" id="Phobius"/>
    </source>
</evidence>
<comment type="subcellular location">
    <subcellularLocation>
        <location evidence="1">Membrane</location>
        <topology evidence="1">Multi-pass membrane protein</topology>
    </subcellularLocation>
</comment>
<evidence type="ECO:0000256" key="2">
    <source>
        <dbReference type="ARBA" id="ARBA00022692"/>
    </source>
</evidence>
<feature type="transmembrane region" description="Helical" evidence="6">
    <location>
        <begin position="404"/>
        <end position="426"/>
    </location>
</feature>
<proteinExistence type="predicted"/>
<dbReference type="InterPro" id="IPR020846">
    <property type="entry name" value="MFS_dom"/>
</dbReference>
<feature type="transmembrane region" description="Helical" evidence="6">
    <location>
        <begin position="380"/>
        <end position="398"/>
    </location>
</feature>
<gene>
    <name evidence="8" type="ORF">QBC42DRAFT_330139</name>
</gene>
<dbReference type="GO" id="GO:0022857">
    <property type="term" value="F:transmembrane transporter activity"/>
    <property type="evidence" value="ECO:0007669"/>
    <property type="project" value="InterPro"/>
</dbReference>
<dbReference type="GO" id="GO:0016020">
    <property type="term" value="C:membrane"/>
    <property type="evidence" value="ECO:0007669"/>
    <property type="project" value="UniProtKB-SubCell"/>
</dbReference>
<keyword evidence="9" id="KW-1185">Reference proteome</keyword>
<evidence type="ECO:0000256" key="5">
    <source>
        <dbReference type="SAM" id="MobiDB-lite"/>
    </source>
</evidence>
<dbReference type="Gene3D" id="1.20.1250.20">
    <property type="entry name" value="MFS general substrate transporter like domains"/>
    <property type="match status" value="2"/>
</dbReference>
<dbReference type="FunFam" id="1.20.1250.20:FF:000286">
    <property type="entry name" value="MFS efflux transporter"/>
    <property type="match status" value="1"/>
</dbReference>
<keyword evidence="2 6" id="KW-0812">Transmembrane</keyword>
<dbReference type="Pfam" id="PF07690">
    <property type="entry name" value="MFS_1"/>
    <property type="match status" value="1"/>
</dbReference>
<dbReference type="Proteomes" id="UP001321749">
    <property type="component" value="Unassembled WGS sequence"/>
</dbReference>
<dbReference type="EMBL" id="MU864993">
    <property type="protein sequence ID" value="KAK4461322.1"/>
    <property type="molecule type" value="Genomic_DNA"/>
</dbReference>